<keyword evidence="5 9" id="KW-0028">Amino-acid biosynthesis</keyword>
<dbReference type="PANTHER" id="PTHR42894">
    <property type="entry name" value="N-(5'-PHOSPHORIBOSYL)ANTHRANILATE ISOMERASE"/>
    <property type="match status" value="1"/>
</dbReference>
<comment type="catalytic activity">
    <reaction evidence="1 9">
        <text>N-(5-phospho-beta-D-ribosyl)anthranilate = 1-(2-carboxyphenylamino)-1-deoxy-D-ribulose 5-phosphate</text>
        <dbReference type="Rhea" id="RHEA:21540"/>
        <dbReference type="ChEBI" id="CHEBI:18277"/>
        <dbReference type="ChEBI" id="CHEBI:58613"/>
        <dbReference type="EC" id="5.3.1.24"/>
    </reaction>
</comment>
<dbReference type="InterPro" id="IPR001240">
    <property type="entry name" value="PRAI_dom"/>
</dbReference>
<evidence type="ECO:0000256" key="7">
    <source>
        <dbReference type="ARBA" id="ARBA00023141"/>
    </source>
</evidence>
<evidence type="ECO:0000256" key="3">
    <source>
        <dbReference type="ARBA" id="ARBA00012572"/>
    </source>
</evidence>
<dbReference type="EMBL" id="JBCNVT010000001">
    <property type="protein sequence ID" value="MEO5286120.1"/>
    <property type="molecule type" value="Genomic_DNA"/>
</dbReference>
<evidence type="ECO:0000313" key="11">
    <source>
        <dbReference type="EMBL" id="MEO5286120.1"/>
    </source>
</evidence>
<proteinExistence type="inferred from homology"/>
<dbReference type="InterPro" id="IPR011060">
    <property type="entry name" value="RibuloseP-bd_barrel"/>
</dbReference>
<evidence type="ECO:0000256" key="5">
    <source>
        <dbReference type="ARBA" id="ARBA00022605"/>
    </source>
</evidence>
<dbReference type="HAMAP" id="MF_00135">
    <property type="entry name" value="PRAI"/>
    <property type="match status" value="1"/>
</dbReference>
<dbReference type="PANTHER" id="PTHR42894:SF1">
    <property type="entry name" value="N-(5'-PHOSPHORIBOSYL)ANTHRANILATE ISOMERASE"/>
    <property type="match status" value="1"/>
</dbReference>
<dbReference type="Pfam" id="PF00697">
    <property type="entry name" value="PRAI"/>
    <property type="match status" value="1"/>
</dbReference>
<dbReference type="GO" id="GO:0016853">
    <property type="term" value="F:isomerase activity"/>
    <property type="evidence" value="ECO:0007669"/>
    <property type="project" value="UniProtKB-KW"/>
</dbReference>
<dbReference type="RefSeq" id="WP_347985428.1">
    <property type="nucleotide sequence ID" value="NZ_JBCNVT010000001.1"/>
</dbReference>
<comment type="pathway">
    <text evidence="2 9">Amino-acid biosynthesis; L-tryptophan biosynthesis; L-tryptophan from chorismate: step 3/5.</text>
</comment>
<dbReference type="Gene3D" id="3.20.20.70">
    <property type="entry name" value="Aldolase class I"/>
    <property type="match status" value="1"/>
</dbReference>
<evidence type="ECO:0000256" key="9">
    <source>
        <dbReference type="HAMAP-Rule" id="MF_00135"/>
    </source>
</evidence>
<keyword evidence="12" id="KW-1185">Reference proteome</keyword>
<evidence type="ECO:0000259" key="10">
    <source>
        <dbReference type="Pfam" id="PF00697"/>
    </source>
</evidence>
<dbReference type="InterPro" id="IPR044643">
    <property type="entry name" value="TrpF_fam"/>
</dbReference>
<dbReference type="EC" id="5.3.1.24" evidence="3 9"/>
<dbReference type="Proteomes" id="UP001456307">
    <property type="component" value="Unassembled WGS sequence"/>
</dbReference>
<sequence length="208" mass="22992">MAGCQIKICGLKRAADIAMVNCYQPDLAGFIVDFPRSHRSIDEEQLRLLTSQLDSSIRSVGVFVDAPAEKIIQLLNDGVIDMAQLHGRETDADVRRIQQATHRPVIRAYLIHERQDLIAALNSPADLILLDQGRGSGRPFDWQLVSDVAIKRPFILAGGLNANNLDQAIETLRPNAVDLSSSVETQGIKDPVKVKKAIAIVRRHNLNF</sequence>
<evidence type="ECO:0000256" key="6">
    <source>
        <dbReference type="ARBA" id="ARBA00022822"/>
    </source>
</evidence>
<comment type="similarity">
    <text evidence="9">Belongs to the TrpF family.</text>
</comment>
<reference evidence="11 12" key="1">
    <citation type="submission" date="2024-04" db="EMBL/GenBank/DDBJ databases">
        <title>Limosilactobacillus allomucosae sp. nov., a novel species isolated from wild boar faecal samples as potential probiotics for domestic pigs.</title>
        <authorList>
            <person name="Chen B."/>
        </authorList>
    </citation>
    <scope>NUCLEOTIDE SEQUENCE [LARGE SCALE GENOMIC DNA]</scope>
    <source>
        <strain evidence="11 12">WILCCON 0055</strain>
    </source>
</reference>
<organism evidence="11 12">
    <name type="scientific">Limosilactobacillus allomucosae</name>
    <dbReference type="NCBI Taxonomy" id="3142938"/>
    <lineage>
        <taxon>Bacteria</taxon>
        <taxon>Bacillati</taxon>
        <taxon>Bacillota</taxon>
        <taxon>Bacilli</taxon>
        <taxon>Lactobacillales</taxon>
        <taxon>Lactobacillaceae</taxon>
        <taxon>Limosilactobacillus</taxon>
    </lineage>
</organism>
<evidence type="ECO:0000256" key="1">
    <source>
        <dbReference type="ARBA" id="ARBA00001164"/>
    </source>
</evidence>
<gene>
    <name evidence="9" type="primary">trpF</name>
    <name evidence="11" type="ORF">AAVZ08_05880</name>
</gene>
<evidence type="ECO:0000256" key="8">
    <source>
        <dbReference type="ARBA" id="ARBA00023235"/>
    </source>
</evidence>
<name>A0ABV0I4M5_9LACO</name>
<comment type="caution">
    <text evidence="11">The sequence shown here is derived from an EMBL/GenBank/DDBJ whole genome shotgun (WGS) entry which is preliminary data.</text>
</comment>
<dbReference type="CDD" id="cd00405">
    <property type="entry name" value="PRAI"/>
    <property type="match status" value="1"/>
</dbReference>
<feature type="domain" description="N-(5'phosphoribosyl) anthranilate isomerase (PRAI)" evidence="10">
    <location>
        <begin position="6"/>
        <end position="198"/>
    </location>
</feature>
<accession>A0ABV0I4M5</accession>
<protein>
    <recommendedName>
        <fullName evidence="4 9">N-(5'-phosphoribosyl)anthranilate isomerase</fullName>
        <shortName evidence="9">PRAI</shortName>
        <ecNumber evidence="3 9">5.3.1.24</ecNumber>
    </recommendedName>
</protein>
<keyword evidence="6 9" id="KW-0822">Tryptophan biosynthesis</keyword>
<keyword evidence="8 9" id="KW-0413">Isomerase</keyword>
<dbReference type="InterPro" id="IPR013785">
    <property type="entry name" value="Aldolase_TIM"/>
</dbReference>
<evidence type="ECO:0000313" key="12">
    <source>
        <dbReference type="Proteomes" id="UP001456307"/>
    </source>
</evidence>
<keyword evidence="7 9" id="KW-0057">Aromatic amino acid biosynthesis</keyword>
<evidence type="ECO:0000256" key="4">
    <source>
        <dbReference type="ARBA" id="ARBA00022272"/>
    </source>
</evidence>
<dbReference type="SUPFAM" id="SSF51366">
    <property type="entry name" value="Ribulose-phoshate binding barrel"/>
    <property type="match status" value="1"/>
</dbReference>
<evidence type="ECO:0000256" key="2">
    <source>
        <dbReference type="ARBA" id="ARBA00004664"/>
    </source>
</evidence>